<evidence type="ECO:0000313" key="2">
    <source>
        <dbReference type="EMBL" id="CAA9459004.1"/>
    </source>
</evidence>
<dbReference type="EMBL" id="CADCVG010000086">
    <property type="protein sequence ID" value="CAA9459004.1"/>
    <property type="molecule type" value="Genomic_DNA"/>
</dbReference>
<dbReference type="Pfam" id="PF13275">
    <property type="entry name" value="S4_2"/>
    <property type="match status" value="1"/>
</dbReference>
<dbReference type="GO" id="GO:0003723">
    <property type="term" value="F:RNA binding"/>
    <property type="evidence" value="ECO:0007669"/>
    <property type="project" value="UniProtKB-KW"/>
</dbReference>
<dbReference type="InterPro" id="IPR036986">
    <property type="entry name" value="S4_RNA-bd_sf"/>
</dbReference>
<name>A0A6J4R3I4_9ACTN</name>
<dbReference type="Gene3D" id="3.10.290.10">
    <property type="entry name" value="RNA-binding S4 domain"/>
    <property type="match status" value="1"/>
</dbReference>
<accession>A0A6J4R3I4</accession>
<gene>
    <name evidence="2" type="ORF">AVDCRST_MAG14-2162</name>
</gene>
<dbReference type="AlphaFoldDB" id="A0A6J4R3I4"/>
<reference evidence="2" key="1">
    <citation type="submission" date="2020-02" db="EMBL/GenBank/DDBJ databases">
        <authorList>
            <person name="Meier V. D."/>
        </authorList>
    </citation>
    <scope>NUCLEOTIDE SEQUENCE</scope>
    <source>
        <strain evidence="2">AVDCRST_MAG14</strain>
    </source>
</reference>
<organism evidence="2">
    <name type="scientific">uncultured Rubrobacteraceae bacterium</name>
    <dbReference type="NCBI Taxonomy" id="349277"/>
    <lineage>
        <taxon>Bacteria</taxon>
        <taxon>Bacillati</taxon>
        <taxon>Actinomycetota</taxon>
        <taxon>Rubrobacteria</taxon>
        <taxon>Rubrobacterales</taxon>
        <taxon>Rubrobacteraceae</taxon>
        <taxon>environmental samples</taxon>
    </lineage>
</organism>
<dbReference type="CDD" id="cd00165">
    <property type="entry name" value="S4"/>
    <property type="match status" value="1"/>
</dbReference>
<dbReference type="SUPFAM" id="SSF55174">
    <property type="entry name" value="Alpha-L RNA-binding motif"/>
    <property type="match status" value="1"/>
</dbReference>
<evidence type="ECO:0000256" key="1">
    <source>
        <dbReference type="PROSITE-ProRule" id="PRU00182"/>
    </source>
</evidence>
<dbReference type="PROSITE" id="PS50889">
    <property type="entry name" value="S4"/>
    <property type="match status" value="1"/>
</dbReference>
<proteinExistence type="predicted"/>
<sequence>MEISPGITLGQALKVAALVGTGGEAKVVIQSGEVLVNGEVETRRGRRLREGDVIEVGGERLEVRP</sequence>
<protein>
    <submittedName>
        <fullName evidence="2">Uncharacterized protein YbcJ</fullName>
    </submittedName>
</protein>
<keyword evidence="1" id="KW-0694">RNA-binding</keyword>